<dbReference type="Pfam" id="PF06645">
    <property type="entry name" value="SPC12"/>
    <property type="match status" value="1"/>
</dbReference>
<sequence>MDLFSGNLEPLKGGIIDFHGQMLCTMLIYGIAVAGAVAGVVAGYQFQDFGVTMKCVAGTALLALAVCAPSWPIYCRNKIKWKMAKHKD</sequence>
<evidence type="ECO:0000256" key="2">
    <source>
        <dbReference type="ARBA" id="ARBA00005245"/>
    </source>
</evidence>
<accession>A0A090X921</accession>
<evidence type="ECO:0000256" key="10">
    <source>
        <dbReference type="SAM" id="Phobius"/>
    </source>
</evidence>
<name>A0A090X921_IXORI</name>
<keyword evidence="5" id="KW-0256">Endoplasmic reticulum</keyword>
<dbReference type="GO" id="GO:0006465">
    <property type="term" value="P:signal peptide processing"/>
    <property type="evidence" value="ECO:0007669"/>
    <property type="project" value="InterPro"/>
</dbReference>
<dbReference type="InterPro" id="IPR009542">
    <property type="entry name" value="Spc1/SPCS1"/>
</dbReference>
<comment type="similarity">
    <text evidence="2">Belongs to the SPCS1 family.</text>
</comment>
<evidence type="ECO:0000256" key="4">
    <source>
        <dbReference type="ARBA" id="ARBA00022692"/>
    </source>
</evidence>
<evidence type="ECO:0000256" key="5">
    <source>
        <dbReference type="ARBA" id="ARBA00022824"/>
    </source>
</evidence>
<evidence type="ECO:0000256" key="9">
    <source>
        <dbReference type="ARBA" id="ARBA00045204"/>
    </source>
</evidence>
<dbReference type="PANTHER" id="PTHR13202">
    <property type="entry name" value="MICROSOMAL SIGNAL PEPTIDASE 12 KDA SUBUNIT"/>
    <property type="match status" value="1"/>
</dbReference>
<evidence type="ECO:0000256" key="1">
    <source>
        <dbReference type="ARBA" id="ARBA00004477"/>
    </source>
</evidence>
<evidence type="ECO:0000313" key="11">
    <source>
        <dbReference type="EMBL" id="JAC93107.1"/>
    </source>
</evidence>
<evidence type="ECO:0000256" key="3">
    <source>
        <dbReference type="ARBA" id="ARBA00017059"/>
    </source>
</evidence>
<organism evidence="11">
    <name type="scientific">Ixodes ricinus</name>
    <name type="common">Common tick</name>
    <name type="synonym">Acarus ricinus</name>
    <dbReference type="NCBI Taxonomy" id="34613"/>
    <lineage>
        <taxon>Eukaryota</taxon>
        <taxon>Metazoa</taxon>
        <taxon>Ecdysozoa</taxon>
        <taxon>Arthropoda</taxon>
        <taxon>Chelicerata</taxon>
        <taxon>Arachnida</taxon>
        <taxon>Acari</taxon>
        <taxon>Parasitiformes</taxon>
        <taxon>Ixodida</taxon>
        <taxon>Ixodoidea</taxon>
        <taxon>Ixodidae</taxon>
        <taxon>Ixodinae</taxon>
        <taxon>Ixodes</taxon>
    </lineage>
</organism>
<proteinExistence type="evidence at transcript level"/>
<evidence type="ECO:0000256" key="8">
    <source>
        <dbReference type="ARBA" id="ARBA00032913"/>
    </source>
</evidence>
<dbReference type="GO" id="GO:0045047">
    <property type="term" value="P:protein targeting to ER"/>
    <property type="evidence" value="ECO:0007669"/>
    <property type="project" value="TreeGrafter"/>
</dbReference>
<keyword evidence="4 10" id="KW-0812">Transmembrane</keyword>
<dbReference type="PANTHER" id="PTHR13202:SF0">
    <property type="entry name" value="SIGNAL PEPTIDASE COMPLEX SUBUNIT 1"/>
    <property type="match status" value="1"/>
</dbReference>
<feature type="transmembrane region" description="Helical" evidence="10">
    <location>
        <begin position="21"/>
        <end position="44"/>
    </location>
</feature>
<evidence type="ECO:0000256" key="7">
    <source>
        <dbReference type="ARBA" id="ARBA00023136"/>
    </source>
</evidence>
<dbReference type="GO" id="GO:0005787">
    <property type="term" value="C:signal peptidase complex"/>
    <property type="evidence" value="ECO:0007669"/>
    <property type="project" value="InterPro"/>
</dbReference>
<dbReference type="EMBL" id="GBIH01001603">
    <property type="protein sequence ID" value="JAC93107.1"/>
    <property type="molecule type" value="mRNA"/>
</dbReference>
<keyword evidence="6 10" id="KW-1133">Transmembrane helix</keyword>
<comment type="subcellular location">
    <subcellularLocation>
        <location evidence="1">Endoplasmic reticulum membrane</location>
        <topology evidence="1">Multi-pass membrane protein</topology>
    </subcellularLocation>
</comment>
<protein>
    <recommendedName>
        <fullName evidence="3">Signal peptidase complex subunit 1</fullName>
    </recommendedName>
    <alternativeName>
        <fullName evidence="8">Microsomal signal peptidase 12 kDa subunit</fullName>
    </alternativeName>
</protein>
<evidence type="ECO:0000256" key="6">
    <source>
        <dbReference type="ARBA" id="ARBA00022989"/>
    </source>
</evidence>
<dbReference type="AlphaFoldDB" id="A0A090X921"/>
<keyword evidence="7 10" id="KW-0472">Membrane</keyword>
<reference evidence="11" key="1">
    <citation type="journal article" date="2015" name="PLoS Negl. Trop. Dis.">
        <title>Deep Sequencing Analysis of the Ixodes ricinus Haemocytome.</title>
        <authorList>
            <person name="Kotsyfakis M."/>
            <person name="Kopacek P."/>
            <person name="Franta Z."/>
            <person name="Pedra J.H."/>
            <person name="Ribeiro J.M."/>
        </authorList>
    </citation>
    <scope>NUCLEOTIDE SEQUENCE</scope>
</reference>
<feature type="transmembrane region" description="Helical" evidence="10">
    <location>
        <begin position="56"/>
        <end position="75"/>
    </location>
</feature>
<comment type="function">
    <text evidence="9">Component of the signal peptidase complex (SPC) which catalyzes the cleavage of N-terminal signal sequences from nascent proteins as they are translocated into the lumen of the endoplasmic reticulum. Dispensable for SPC enzymatic activity.</text>
</comment>